<accession>A0A4Y2CCC4</accession>
<keyword evidence="2" id="KW-1185">Reference proteome</keyword>
<evidence type="ECO:0008006" key="3">
    <source>
        <dbReference type="Google" id="ProtNLM"/>
    </source>
</evidence>
<name>A0A4Y2CCC4_ARAVE</name>
<organism evidence="1 2">
    <name type="scientific">Araneus ventricosus</name>
    <name type="common">Orbweaver spider</name>
    <name type="synonym">Epeira ventricosa</name>
    <dbReference type="NCBI Taxonomy" id="182803"/>
    <lineage>
        <taxon>Eukaryota</taxon>
        <taxon>Metazoa</taxon>
        <taxon>Ecdysozoa</taxon>
        <taxon>Arthropoda</taxon>
        <taxon>Chelicerata</taxon>
        <taxon>Arachnida</taxon>
        <taxon>Araneae</taxon>
        <taxon>Araneomorphae</taxon>
        <taxon>Entelegynae</taxon>
        <taxon>Araneoidea</taxon>
        <taxon>Araneidae</taxon>
        <taxon>Araneus</taxon>
    </lineage>
</organism>
<reference evidence="1 2" key="1">
    <citation type="journal article" date="2019" name="Sci. Rep.">
        <title>Orb-weaving spider Araneus ventricosus genome elucidates the spidroin gene catalogue.</title>
        <authorList>
            <person name="Kono N."/>
            <person name="Nakamura H."/>
            <person name="Ohtoshi R."/>
            <person name="Moran D.A.P."/>
            <person name="Shinohara A."/>
            <person name="Yoshida Y."/>
            <person name="Fujiwara M."/>
            <person name="Mori M."/>
            <person name="Tomita M."/>
            <person name="Arakawa K."/>
        </authorList>
    </citation>
    <scope>NUCLEOTIDE SEQUENCE [LARGE SCALE GENOMIC DNA]</scope>
</reference>
<dbReference type="GO" id="GO:0003676">
    <property type="term" value="F:nucleic acid binding"/>
    <property type="evidence" value="ECO:0007669"/>
    <property type="project" value="InterPro"/>
</dbReference>
<dbReference type="InterPro" id="IPR036397">
    <property type="entry name" value="RNaseH_sf"/>
</dbReference>
<proteinExistence type="predicted"/>
<dbReference type="Gene3D" id="3.30.420.10">
    <property type="entry name" value="Ribonuclease H-like superfamily/Ribonuclease H"/>
    <property type="match status" value="1"/>
</dbReference>
<dbReference type="EMBL" id="BGPR01000175">
    <property type="protein sequence ID" value="GBM02003.1"/>
    <property type="molecule type" value="Genomic_DNA"/>
</dbReference>
<sequence length="101" mass="11972">MEQIGFFPHEKASIHACKSTSKWLKSYMVSVLNWPTLSPNFHPIENAWVILTSSVYQNSKLYSSVEELKWAIEDARLKVKPEHMCYLRKTMYFNQFNLKKQ</sequence>
<dbReference type="AlphaFoldDB" id="A0A4Y2CCC4"/>
<protein>
    <recommendedName>
        <fullName evidence="3">Tc1-like transposase DDE domain-containing protein</fullName>
    </recommendedName>
</protein>
<dbReference type="Proteomes" id="UP000499080">
    <property type="component" value="Unassembled WGS sequence"/>
</dbReference>
<comment type="caution">
    <text evidence="1">The sequence shown here is derived from an EMBL/GenBank/DDBJ whole genome shotgun (WGS) entry which is preliminary data.</text>
</comment>
<evidence type="ECO:0000313" key="2">
    <source>
        <dbReference type="Proteomes" id="UP000499080"/>
    </source>
</evidence>
<evidence type="ECO:0000313" key="1">
    <source>
        <dbReference type="EMBL" id="GBM02003.1"/>
    </source>
</evidence>
<dbReference type="OrthoDB" id="4843387at2759"/>
<gene>
    <name evidence="1" type="ORF">AVEN_269596_1</name>
</gene>